<evidence type="ECO:0008006" key="3">
    <source>
        <dbReference type="Google" id="ProtNLM"/>
    </source>
</evidence>
<keyword evidence="2" id="KW-1185">Reference proteome</keyword>
<comment type="caution">
    <text evidence="1">The sequence shown here is derived from an EMBL/GenBank/DDBJ whole genome shotgun (WGS) entry which is preliminary data.</text>
</comment>
<protein>
    <recommendedName>
        <fullName evidence="3">Short subunit dehydrogenase</fullName>
    </recommendedName>
</protein>
<accession>A0A4R2QIZ1</accession>
<dbReference type="PROSITE" id="PS51257">
    <property type="entry name" value="PROKAR_LIPOPROTEIN"/>
    <property type="match status" value="1"/>
</dbReference>
<sequence length="178" mass="19523">MGSARQALIIGGTGMLAGCTERLAEQGWRVALPSRRPRERQSPGVVAVRAEWSAPELFAERVADALSGPVELLVSWVHTPWREPVLRACERLLTEAAPTVEVWASASADPVRNRPEPVLARRGCHQVLLGFHRMNGRSRWLTNAEISEGVYLACLAAIAGEEPRVHAVGQLRPWSARP</sequence>
<dbReference type="InterPro" id="IPR036291">
    <property type="entry name" value="NAD(P)-bd_dom_sf"/>
</dbReference>
<dbReference type="OrthoDB" id="4335506at2"/>
<dbReference type="Gene3D" id="3.40.50.720">
    <property type="entry name" value="NAD(P)-binding Rossmann-like Domain"/>
    <property type="match status" value="1"/>
</dbReference>
<dbReference type="SUPFAM" id="SSF51735">
    <property type="entry name" value="NAD(P)-binding Rossmann-fold domains"/>
    <property type="match status" value="1"/>
</dbReference>
<evidence type="ECO:0000313" key="1">
    <source>
        <dbReference type="EMBL" id="TCP49340.1"/>
    </source>
</evidence>
<evidence type="ECO:0000313" key="2">
    <source>
        <dbReference type="Proteomes" id="UP000294911"/>
    </source>
</evidence>
<organism evidence="1 2">
    <name type="scientific">Tamaricihabitans halophyticus</name>
    <dbReference type="NCBI Taxonomy" id="1262583"/>
    <lineage>
        <taxon>Bacteria</taxon>
        <taxon>Bacillati</taxon>
        <taxon>Actinomycetota</taxon>
        <taxon>Actinomycetes</taxon>
        <taxon>Pseudonocardiales</taxon>
        <taxon>Pseudonocardiaceae</taxon>
        <taxon>Tamaricihabitans</taxon>
    </lineage>
</organism>
<dbReference type="AlphaFoldDB" id="A0A4R2QIZ1"/>
<reference evidence="1 2" key="1">
    <citation type="submission" date="2019-03" db="EMBL/GenBank/DDBJ databases">
        <title>Genomic Encyclopedia of Type Strains, Phase IV (KMG-IV): sequencing the most valuable type-strain genomes for metagenomic binning, comparative biology and taxonomic classification.</title>
        <authorList>
            <person name="Goeker M."/>
        </authorList>
    </citation>
    <scope>NUCLEOTIDE SEQUENCE [LARGE SCALE GENOMIC DNA]</scope>
    <source>
        <strain evidence="1 2">DSM 45765</strain>
    </source>
</reference>
<name>A0A4R2QIZ1_9PSEU</name>
<proteinExistence type="predicted"/>
<gene>
    <name evidence="1" type="ORF">EV191_109162</name>
</gene>
<dbReference type="Proteomes" id="UP000294911">
    <property type="component" value="Unassembled WGS sequence"/>
</dbReference>
<dbReference type="RefSeq" id="WP_132878631.1">
    <property type="nucleotide sequence ID" value="NZ_SLXQ01000009.1"/>
</dbReference>
<dbReference type="EMBL" id="SLXQ01000009">
    <property type="protein sequence ID" value="TCP49340.1"/>
    <property type="molecule type" value="Genomic_DNA"/>
</dbReference>